<dbReference type="InterPro" id="IPR039420">
    <property type="entry name" value="WalR-like"/>
</dbReference>
<dbReference type="InterPro" id="IPR001867">
    <property type="entry name" value="OmpR/PhoB-type_DNA-bd"/>
</dbReference>
<dbReference type="PANTHER" id="PTHR48111">
    <property type="entry name" value="REGULATOR OF RPOS"/>
    <property type="match status" value="1"/>
</dbReference>
<dbReference type="SUPFAM" id="SSF52172">
    <property type="entry name" value="CheY-like"/>
    <property type="match status" value="1"/>
</dbReference>
<keyword evidence="4 7" id="KW-0238">DNA-binding</keyword>
<evidence type="ECO:0000256" key="1">
    <source>
        <dbReference type="ARBA" id="ARBA00022553"/>
    </source>
</evidence>
<dbReference type="RefSeq" id="WP_309854135.1">
    <property type="nucleotide sequence ID" value="NZ_JAVDQJ010000004.1"/>
</dbReference>
<dbReference type="InterPro" id="IPR011006">
    <property type="entry name" value="CheY-like_superfamily"/>
</dbReference>
<feature type="domain" description="Response regulatory" evidence="8">
    <location>
        <begin position="22"/>
        <end position="135"/>
    </location>
</feature>
<comment type="caution">
    <text evidence="6">Lacks conserved residue(s) required for the propagation of feature annotation.</text>
</comment>
<evidence type="ECO:0000256" key="3">
    <source>
        <dbReference type="ARBA" id="ARBA00023015"/>
    </source>
</evidence>
<dbReference type="Pfam" id="PF00486">
    <property type="entry name" value="Trans_reg_C"/>
    <property type="match status" value="1"/>
</dbReference>
<dbReference type="InterPro" id="IPR001789">
    <property type="entry name" value="Sig_transdc_resp-reg_receiver"/>
</dbReference>
<dbReference type="GO" id="GO:0000156">
    <property type="term" value="F:phosphorelay response regulator activity"/>
    <property type="evidence" value="ECO:0007669"/>
    <property type="project" value="TreeGrafter"/>
</dbReference>
<evidence type="ECO:0000259" key="8">
    <source>
        <dbReference type="PROSITE" id="PS50110"/>
    </source>
</evidence>
<evidence type="ECO:0000313" key="10">
    <source>
        <dbReference type="EMBL" id="MDR6218112.1"/>
    </source>
</evidence>
<name>A0AAE3XAX8_9DEIO</name>
<dbReference type="CDD" id="cd00383">
    <property type="entry name" value="trans_reg_C"/>
    <property type="match status" value="1"/>
</dbReference>
<evidence type="ECO:0000313" key="11">
    <source>
        <dbReference type="Proteomes" id="UP001185331"/>
    </source>
</evidence>
<organism evidence="10 11">
    <name type="scientific">Deinococcus soli</name>
    <name type="common">ex Cha et al. 2016</name>
    <dbReference type="NCBI Taxonomy" id="1309411"/>
    <lineage>
        <taxon>Bacteria</taxon>
        <taxon>Thermotogati</taxon>
        <taxon>Deinococcota</taxon>
        <taxon>Deinococci</taxon>
        <taxon>Deinococcales</taxon>
        <taxon>Deinococcaceae</taxon>
        <taxon>Deinococcus</taxon>
    </lineage>
</organism>
<gene>
    <name evidence="10" type="ORF">J2Y00_001675</name>
</gene>
<keyword evidence="2" id="KW-0902">Two-component regulatory system</keyword>
<dbReference type="SUPFAM" id="SSF46894">
    <property type="entry name" value="C-terminal effector domain of the bipartite response regulators"/>
    <property type="match status" value="1"/>
</dbReference>
<keyword evidence="1" id="KW-0597">Phosphoprotein</keyword>
<dbReference type="PROSITE" id="PS50110">
    <property type="entry name" value="RESPONSE_REGULATORY"/>
    <property type="match status" value="1"/>
</dbReference>
<dbReference type="Gene3D" id="1.10.10.10">
    <property type="entry name" value="Winged helix-like DNA-binding domain superfamily/Winged helix DNA-binding domain"/>
    <property type="match status" value="1"/>
</dbReference>
<dbReference type="AlphaFoldDB" id="A0AAE3XAX8"/>
<evidence type="ECO:0000256" key="5">
    <source>
        <dbReference type="ARBA" id="ARBA00023163"/>
    </source>
</evidence>
<evidence type="ECO:0000256" key="6">
    <source>
        <dbReference type="PROSITE-ProRule" id="PRU00169"/>
    </source>
</evidence>
<evidence type="ECO:0000256" key="2">
    <source>
        <dbReference type="ARBA" id="ARBA00023012"/>
    </source>
</evidence>
<dbReference type="Gene3D" id="3.40.50.2300">
    <property type="match status" value="1"/>
</dbReference>
<dbReference type="PROSITE" id="PS51755">
    <property type="entry name" value="OMPR_PHOB"/>
    <property type="match status" value="1"/>
</dbReference>
<dbReference type="Pfam" id="PF00072">
    <property type="entry name" value="Response_reg"/>
    <property type="match status" value="1"/>
</dbReference>
<sequence length="248" mass="26603">MSMESEGHVSFTASELASTQALVLVIDHVDANRDALCGALRGAGMLVIDTHGGVTGMTALRERHPDIIILNLDIPDLIGLDVLRRIVRTTSVPVLTLSAHTDLATTLTALNTGASGFVPLPAAPAELVARTRAQLRRMPSGSEVLRVENLELRPSKRLASCDGRPLPLTALEFDLLVFLARKPRRIFTRDEIARQVWGQDVRCGGNTIDVHVASLRAKLSAAGAANPVRTVRGIGYGLNIQTLDQRGA</sequence>
<dbReference type="GO" id="GO:0006355">
    <property type="term" value="P:regulation of DNA-templated transcription"/>
    <property type="evidence" value="ECO:0007669"/>
    <property type="project" value="InterPro"/>
</dbReference>
<dbReference type="InterPro" id="IPR016032">
    <property type="entry name" value="Sig_transdc_resp-reg_C-effctor"/>
</dbReference>
<dbReference type="PANTHER" id="PTHR48111:SF1">
    <property type="entry name" value="TWO-COMPONENT RESPONSE REGULATOR ORR33"/>
    <property type="match status" value="1"/>
</dbReference>
<reference evidence="10" key="1">
    <citation type="submission" date="2023-07" db="EMBL/GenBank/DDBJ databases">
        <title>Sorghum-associated microbial communities from plants grown in Nebraska, USA.</title>
        <authorList>
            <person name="Schachtman D."/>
        </authorList>
    </citation>
    <scope>NUCLEOTIDE SEQUENCE</scope>
    <source>
        <strain evidence="10">BE330</strain>
    </source>
</reference>
<dbReference type="GO" id="GO:0032993">
    <property type="term" value="C:protein-DNA complex"/>
    <property type="evidence" value="ECO:0007669"/>
    <property type="project" value="TreeGrafter"/>
</dbReference>
<keyword evidence="3" id="KW-0805">Transcription regulation</keyword>
<accession>A0AAE3XAX8</accession>
<protein>
    <submittedName>
        <fullName evidence="10">Two-component system response regulator MtrA</fullName>
    </submittedName>
</protein>
<dbReference type="GO" id="GO:0005829">
    <property type="term" value="C:cytosol"/>
    <property type="evidence" value="ECO:0007669"/>
    <property type="project" value="TreeGrafter"/>
</dbReference>
<dbReference type="Proteomes" id="UP001185331">
    <property type="component" value="Unassembled WGS sequence"/>
</dbReference>
<dbReference type="SMART" id="SM00862">
    <property type="entry name" value="Trans_reg_C"/>
    <property type="match status" value="1"/>
</dbReference>
<comment type="caution">
    <text evidence="10">The sequence shown here is derived from an EMBL/GenBank/DDBJ whole genome shotgun (WGS) entry which is preliminary data.</text>
</comment>
<evidence type="ECO:0000259" key="9">
    <source>
        <dbReference type="PROSITE" id="PS51755"/>
    </source>
</evidence>
<proteinExistence type="predicted"/>
<evidence type="ECO:0000256" key="7">
    <source>
        <dbReference type="PROSITE-ProRule" id="PRU01091"/>
    </source>
</evidence>
<dbReference type="EMBL" id="JAVDQK010000004">
    <property type="protein sequence ID" value="MDR6218112.1"/>
    <property type="molecule type" value="Genomic_DNA"/>
</dbReference>
<feature type="DNA-binding region" description="OmpR/PhoB-type" evidence="7">
    <location>
        <begin position="142"/>
        <end position="240"/>
    </location>
</feature>
<dbReference type="InterPro" id="IPR036388">
    <property type="entry name" value="WH-like_DNA-bd_sf"/>
</dbReference>
<keyword evidence="5" id="KW-0804">Transcription</keyword>
<feature type="domain" description="OmpR/PhoB-type" evidence="9">
    <location>
        <begin position="142"/>
        <end position="240"/>
    </location>
</feature>
<dbReference type="SMART" id="SM00448">
    <property type="entry name" value="REC"/>
    <property type="match status" value="1"/>
</dbReference>
<evidence type="ECO:0000256" key="4">
    <source>
        <dbReference type="ARBA" id="ARBA00023125"/>
    </source>
</evidence>
<dbReference type="GO" id="GO:0000976">
    <property type="term" value="F:transcription cis-regulatory region binding"/>
    <property type="evidence" value="ECO:0007669"/>
    <property type="project" value="TreeGrafter"/>
</dbReference>